<evidence type="ECO:0000259" key="9">
    <source>
        <dbReference type="PROSITE" id="PS51915"/>
    </source>
</evidence>
<comment type="caution">
    <text evidence="6">Lacks conserved residue(s) required for the propagation of feature annotation.</text>
</comment>
<feature type="domain" description="C2H2-type" evidence="8">
    <location>
        <begin position="347"/>
        <end position="374"/>
    </location>
</feature>
<evidence type="ECO:0000313" key="10">
    <source>
        <dbReference type="EMBL" id="KAJ6622678.1"/>
    </source>
</evidence>
<evidence type="ECO:0000256" key="4">
    <source>
        <dbReference type="ARBA" id="ARBA00022833"/>
    </source>
</evidence>
<protein>
    <submittedName>
        <fullName evidence="10">Gastrula zinc finger protein XlCGF57.1</fullName>
    </submittedName>
</protein>
<dbReference type="AlphaFoldDB" id="A0A9Q0MKW6"/>
<dbReference type="SUPFAM" id="SSF57667">
    <property type="entry name" value="beta-beta-alpha zinc fingers"/>
    <property type="match status" value="4"/>
</dbReference>
<dbReference type="Gene3D" id="3.40.1800.20">
    <property type="match status" value="1"/>
</dbReference>
<keyword evidence="11" id="KW-1185">Reference proteome</keyword>
<dbReference type="SUPFAM" id="SSF57716">
    <property type="entry name" value="Glucocorticoid receptor-like (DNA-binding domain)"/>
    <property type="match status" value="1"/>
</dbReference>
<dbReference type="EMBL" id="WJQU01003707">
    <property type="protein sequence ID" value="KAJ6622678.1"/>
    <property type="molecule type" value="Genomic_DNA"/>
</dbReference>
<dbReference type="Gene3D" id="3.30.160.60">
    <property type="entry name" value="Classic Zinc Finger"/>
    <property type="match status" value="5"/>
</dbReference>
<dbReference type="PROSITE" id="PS51915">
    <property type="entry name" value="ZAD"/>
    <property type="match status" value="1"/>
</dbReference>
<evidence type="ECO:0000256" key="1">
    <source>
        <dbReference type="ARBA" id="ARBA00022723"/>
    </source>
</evidence>
<dbReference type="InterPro" id="IPR036236">
    <property type="entry name" value="Znf_C2H2_sf"/>
</dbReference>
<feature type="domain" description="ZAD" evidence="9">
    <location>
        <begin position="1"/>
        <end position="66"/>
    </location>
</feature>
<organism evidence="10 11">
    <name type="scientific">Pseudolycoriella hygida</name>
    <dbReference type="NCBI Taxonomy" id="35572"/>
    <lineage>
        <taxon>Eukaryota</taxon>
        <taxon>Metazoa</taxon>
        <taxon>Ecdysozoa</taxon>
        <taxon>Arthropoda</taxon>
        <taxon>Hexapoda</taxon>
        <taxon>Insecta</taxon>
        <taxon>Pterygota</taxon>
        <taxon>Neoptera</taxon>
        <taxon>Endopterygota</taxon>
        <taxon>Diptera</taxon>
        <taxon>Nematocera</taxon>
        <taxon>Sciaroidea</taxon>
        <taxon>Sciaridae</taxon>
        <taxon>Pseudolycoriella</taxon>
    </lineage>
</organism>
<dbReference type="FunFam" id="3.30.160.60:FF:000446">
    <property type="entry name" value="Zinc finger protein"/>
    <property type="match status" value="2"/>
</dbReference>
<evidence type="ECO:0000256" key="7">
    <source>
        <dbReference type="SAM" id="MobiDB-lite"/>
    </source>
</evidence>
<dbReference type="Pfam" id="PF13894">
    <property type="entry name" value="zf-C2H2_4"/>
    <property type="match status" value="1"/>
</dbReference>
<sequence length="493" mass="56456">MIDVLSDSQANQQSNILEIIHNCLPVQISSFDGLPKVVCDLCCEKSRNVYEFIQLILTTQKMLLRNLDAVDLMRTNKNKVVQRFAVDAAEKSVKSSDQRKSSSDPVQQVFENLRKTRTNVTISKVKCSKPPETQTFSNVERITVVEMEVESASPQVETVTEHQTSDIEIVNDETNQIIEYYEEYLNDFDQANEELESIEKECESTSPSPSKTPSATSPVVVEPTTSSVEPPATVVELVKSPTKPAVVKMMCDASFVCMTCKINVHTFEELRIHMKTNLACKKINLTCDTCSKVCDSKKSLYQHTLTHKQKYSFVCEDCGKIYTNRFNLENHRSSFHGEQVEEYGSIYKCKICDDQFTNRKELYDHLSNHKKMPSVNLCDTCGKCFDYPEQLRSHVRVHSDHRPFPCTYCDKRFRSRLQQLQHLHVHNGQKQFICMQCDRAFAKRGSLVAHTRLHSGETPYACTECDEKFASPGKLKTHAKYHNTEERPKEDLK</sequence>
<feature type="domain" description="C2H2-type" evidence="8">
    <location>
        <begin position="376"/>
        <end position="403"/>
    </location>
</feature>
<dbReference type="InterPro" id="IPR013087">
    <property type="entry name" value="Znf_C2H2_type"/>
</dbReference>
<keyword evidence="2" id="KW-0677">Repeat</keyword>
<keyword evidence="4" id="KW-0862">Zinc</keyword>
<feature type="region of interest" description="Disordered" evidence="7">
    <location>
        <begin position="196"/>
        <end position="225"/>
    </location>
</feature>
<dbReference type="InterPro" id="IPR012934">
    <property type="entry name" value="Znf_AD"/>
</dbReference>
<evidence type="ECO:0000313" key="11">
    <source>
        <dbReference type="Proteomes" id="UP001151699"/>
    </source>
</evidence>
<dbReference type="Pfam" id="PF00096">
    <property type="entry name" value="zf-C2H2"/>
    <property type="match status" value="4"/>
</dbReference>
<dbReference type="PANTHER" id="PTHR24379:SF121">
    <property type="entry name" value="C2H2-TYPE DOMAIN-CONTAINING PROTEIN"/>
    <property type="match status" value="1"/>
</dbReference>
<dbReference type="OrthoDB" id="6077919at2759"/>
<dbReference type="GO" id="GO:0008270">
    <property type="term" value="F:zinc ion binding"/>
    <property type="evidence" value="ECO:0007669"/>
    <property type="project" value="UniProtKB-KW"/>
</dbReference>
<accession>A0A9Q0MKW6</accession>
<evidence type="ECO:0000256" key="5">
    <source>
        <dbReference type="PROSITE-ProRule" id="PRU00042"/>
    </source>
</evidence>
<evidence type="ECO:0000256" key="2">
    <source>
        <dbReference type="ARBA" id="ARBA00022737"/>
    </source>
</evidence>
<feature type="domain" description="C2H2-type" evidence="8">
    <location>
        <begin position="313"/>
        <end position="341"/>
    </location>
</feature>
<feature type="domain" description="C2H2-type" evidence="8">
    <location>
        <begin position="460"/>
        <end position="488"/>
    </location>
</feature>
<dbReference type="PROSITE" id="PS00028">
    <property type="entry name" value="ZINC_FINGER_C2H2_1"/>
    <property type="match status" value="6"/>
</dbReference>
<dbReference type="PANTHER" id="PTHR24379">
    <property type="entry name" value="KRAB AND ZINC FINGER DOMAIN-CONTAINING"/>
    <property type="match status" value="1"/>
</dbReference>
<evidence type="ECO:0000256" key="6">
    <source>
        <dbReference type="PROSITE-ProRule" id="PRU01263"/>
    </source>
</evidence>
<keyword evidence="1" id="KW-0479">Metal-binding</keyword>
<evidence type="ECO:0000259" key="8">
    <source>
        <dbReference type="PROSITE" id="PS50157"/>
    </source>
</evidence>
<dbReference type="SMART" id="SM00355">
    <property type="entry name" value="ZnF_C2H2"/>
    <property type="match status" value="8"/>
</dbReference>
<feature type="non-terminal residue" evidence="10">
    <location>
        <position position="1"/>
    </location>
</feature>
<feature type="domain" description="C2H2-type" evidence="8">
    <location>
        <begin position="432"/>
        <end position="459"/>
    </location>
</feature>
<reference evidence="10" key="1">
    <citation type="submission" date="2022-07" db="EMBL/GenBank/DDBJ databases">
        <authorList>
            <person name="Trinca V."/>
            <person name="Uliana J.V.C."/>
            <person name="Torres T.T."/>
            <person name="Ward R.J."/>
            <person name="Monesi N."/>
        </authorList>
    </citation>
    <scope>NUCLEOTIDE SEQUENCE</scope>
    <source>
        <strain evidence="10">HSMRA1968</strain>
        <tissue evidence="10">Whole embryos</tissue>
    </source>
</reference>
<feature type="compositionally biased region" description="Low complexity" evidence="7">
    <location>
        <begin position="204"/>
        <end position="225"/>
    </location>
</feature>
<name>A0A9Q0MKW6_9DIPT</name>
<gene>
    <name evidence="10" type="primary">ZG57_1</name>
    <name evidence="10" type="ORF">Bhyg_16464</name>
</gene>
<dbReference type="Pfam" id="PF07776">
    <property type="entry name" value="zf-AD"/>
    <property type="match status" value="1"/>
</dbReference>
<evidence type="ECO:0000256" key="3">
    <source>
        <dbReference type="ARBA" id="ARBA00022771"/>
    </source>
</evidence>
<dbReference type="GO" id="GO:0005634">
    <property type="term" value="C:nucleus"/>
    <property type="evidence" value="ECO:0007669"/>
    <property type="project" value="InterPro"/>
</dbReference>
<dbReference type="PROSITE" id="PS50157">
    <property type="entry name" value="ZINC_FINGER_C2H2_2"/>
    <property type="match status" value="6"/>
</dbReference>
<comment type="caution">
    <text evidence="10">The sequence shown here is derived from an EMBL/GenBank/DDBJ whole genome shotgun (WGS) entry which is preliminary data.</text>
</comment>
<feature type="domain" description="C2H2-type" evidence="8">
    <location>
        <begin position="404"/>
        <end position="431"/>
    </location>
</feature>
<keyword evidence="3 5" id="KW-0863">Zinc-finger</keyword>
<proteinExistence type="predicted"/>
<dbReference type="Proteomes" id="UP001151699">
    <property type="component" value="Unassembled WGS sequence"/>
</dbReference>